<dbReference type="InParanoid" id="A0A0H2RPJ5"/>
<keyword evidence="2" id="KW-1185">Reference proteome</keyword>
<dbReference type="EMBL" id="KQ085958">
    <property type="protein sequence ID" value="KLO13497.1"/>
    <property type="molecule type" value="Genomic_DNA"/>
</dbReference>
<name>A0A0H2RPJ5_9AGAM</name>
<protein>
    <submittedName>
        <fullName evidence="1">Uncharacterized protein</fullName>
    </submittedName>
</protein>
<accession>A0A0H2RPJ5</accession>
<gene>
    <name evidence="1" type="ORF">SCHPADRAFT_997268</name>
</gene>
<evidence type="ECO:0000313" key="2">
    <source>
        <dbReference type="Proteomes" id="UP000053477"/>
    </source>
</evidence>
<dbReference type="AlphaFoldDB" id="A0A0H2RPJ5"/>
<organism evidence="1 2">
    <name type="scientific">Schizopora paradoxa</name>
    <dbReference type="NCBI Taxonomy" id="27342"/>
    <lineage>
        <taxon>Eukaryota</taxon>
        <taxon>Fungi</taxon>
        <taxon>Dikarya</taxon>
        <taxon>Basidiomycota</taxon>
        <taxon>Agaricomycotina</taxon>
        <taxon>Agaricomycetes</taxon>
        <taxon>Hymenochaetales</taxon>
        <taxon>Schizoporaceae</taxon>
        <taxon>Schizopora</taxon>
    </lineage>
</organism>
<proteinExistence type="predicted"/>
<dbReference type="Proteomes" id="UP000053477">
    <property type="component" value="Unassembled WGS sequence"/>
</dbReference>
<evidence type="ECO:0000313" key="1">
    <source>
        <dbReference type="EMBL" id="KLO13497.1"/>
    </source>
</evidence>
<sequence length="131" mass="14972">MSYNLTRSQADRDLALSVLRQSVADTPRSSGNRSLSGTLTEQNLYLNEFFFLCDQAERAKRELHVVLNKAIQHINSEEFAKEVDLPPDDDRRQFFANMPVCDCQDCREGLGLHDIGEVSADPVTYENYNRE</sequence>
<reference evidence="1 2" key="1">
    <citation type="submission" date="2015-04" db="EMBL/GenBank/DDBJ databases">
        <title>Complete genome sequence of Schizopora paradoxa KUC8140, a cosmopolitan wood degrader in East Asia.</title>
        <authorList>
            <consortium name="DOE Joint Genome Institute"/>
            <person name="Min B."/>
            <person name="Park H."/>
            <person name="Jang Y."/>
            <person name="Kim J.-J."/>
            <person name="Kim K.H."/>
            <person name="Pangilinan J."/>
            <person name="Lipzen A."/>
            <person name="Riley R."/>
            <person name="Grigoriev I.V."/>
            <person name="Spatafora J.W."/>
            <person name="Choi I.-G."/>
        </authorList>
    </citation>
    <scope>NUCLEOTIDE SEQUENCE [LARGE SCALE GENOMIC DNA]</scope>
    <source>
        <strain evidence="1 2">KUC8140</strain>
    </source>
</reference>